<evidence type="ECO:0000259" key="2">
    <source>
        <dbReference type="Pfam" id="PF03050"/>
    </source>
</evidence>
<evidence type="ECO:0000259" key="4">
    <source>
        <dbReference type="Pfam" id="PF13007"/>
    </source>
</evidence>
<organism evidence="6 7">
    <name type="scientific">Rhodovibrio salinarum</name>
    <dbReference type="NCBI Taxonomy" id="1087"/>
    <lineage>
        <taxon>Bacteria</taxon>
        <taxon>Pseudomonadati</taxon>
        <taxon>Pseudomonadota</taxon>
        <taxon>Alphaproteobacteria</taxon>
        <taxon>Rhodospirillales</taxon>
        <taxon>Rhodovibrionaceae</taxon>
        <taxon>Rhodovibrio</taxon>
    </lineage>
</organism>
<dbReference type="InterPro" id="IPR052344">
    <property type="entry name" value="Transposase-related"/>
</dbReference>
<dbReference type="EMBL" id="NRRE01000026">
    <property type="protein sequence ID" value="MBK1697805.1"/>
    <property type="molecule type" value="Genomic_DNA"/>
</dbReference>
<feature type="compositionally biased region" description="Basic residues" evidence="1">
    <location>
        <begin position="100"/>
        <end position="110"/>
    </location>
</feature>
<dbReference type="Pfam" id="PF03050">
    <property type="entry name" value="DDE_Tnp_IS66"/>
    <property type="match status" value="1"/>
</dbReference>
<evidence type="ECO:0000259" key="5">
    <source>
        <dbReference type="Pfam" id="PF13817"/>
    </source>
</evidence>
<dbReference type="InterPro" id="IPR024463">
    <property type="entry name" value="Transposase_TnpC_homeodom"/>
</dbReference>
<reference evidence="6" key="1">
    <citation type="submission" date="2017-08" db="EMBL/GenBank/DDBJ databases">
        <authorList>
            <person name="Imhoff J.F."/>
            <person name="Rahn T."/>
            <person name="Kuenzel S."/>
            <person name="Neulinger S.C."/>
        </authorList>
    </citation>
    <scope>NUCLEOTIDE SEQUENCE</scope>
    <source>
        <strain evidence="6">DSM 9154</strain>
    </source>
</reference>
<reference evidence="6" key="2">
    <citation type="journal article" date="2020" name="Microorganisms">
        <title>Osmotic Adaptation and Compatible Solute Biosynthesis of Phototrophic Bacteria as Revealed from Genome Analyses.</title>
        <authorList>
            <person name="Imhoff J.F."/>
            <person name="Rahn T."/>
            <person name="Kunzel S."/>
            <person name="Keller A."/>
            <person name="Neulinger S.C."/>
        </authorList>
    </citation>
    <scope>NUCLEOTIDE SEQUENCE</scope>
    <source>
        <strain evidence="6">DSM 9154</strain>
    </source>
</reference>
<evidence type="ECO:0000259" key="3">
    <source>
        <dbReference type="Pfam" id="PF13005"/>
    </source>
</evidence>
<evidence type="ECO:0000256" key="1">
    <source>
        <dbReference type="SAM" id="MobiDB-lite"/>
    </source>
</evidence>
<dbReference type="Proteomes" id="UP000778970">
    <property type="component" value="Unassembled WGS sequence"/>
</dbReference>
<dbReference type="Pfam" id="PF13817">
    <property type="entry name" value="DDE_Tnp_IS66_C"/>
    <property type="match status" value="1"/>
</dbReference>
<feature type="domain" description="Transposase TnpC homeodomain" evidence="4">
    <location>
        <begin position="40"/>
        <end position="115"/>
    </location>
</feature>
<evidence type="ECO:0000313" key="6">
    <source>
        <dbReference type="EMBL" id="MBK1697805.1"/>
    </source>
</evidence>
<sequence length="527" mass="58331">MAQLVEQAVQAERAATEAERTARQAAEAEAAELKAYNEKLEHLVKEFERAKFGRSSEKLDPEQKELVFEDVETAISAAQAEHDDKQGQSAGGGKQSGRAKSGKARPMPKHLPKDEAYVEPQDTACPCGCGQMKKIGETRSRRLDITPTQYRIKETVQPRYACPHGNAGVTQAKAPAHLIEGGLPTEALIASIIVAKYSEHLPLYRQAQVFERQDIPVTRSMMADWLGHASYHLAPVVERMSELLKQSPKLFMDETVAPVLDPGRGRTKTGYFWALARDDRPWNGPDPPGVVFHYRPGRGGCHAEEILENFDGILQVDGYQGYCRLAEESRTGGAPVTLAQCWSHARREVIKATPKSGSPIADGLLKRVAALYEIEAEIRGCDPEDRRAVRQERSKPLVEELGRWVDAQHRRLSPKSNMAKALAYILRHWNGLCVFLDDGRVEMDSNPIENAIRPAPLNRKNALFAGHDEGGARWGLWASLVGTCKLNGVDPYAYLKATLEAVAAGHPQSRLDELLPWNFRQDAGQSG</sequence>
<name>A0A934QJR3_9PROT</name>
<proteinExistence type="predicted"/>
<feature type="compositionally biased region" description="Low complexity" evidence="1">
    <location>
        <begin position="1"/>
        <end position="13"/>
    </location>
</feature>
<protein>
    <submittedName>
        <fullName evidence="6">IS66 family transposase</fullName>
    </submittedName>
</protein>
<comment type="caution">
    <text evidence="6">The sequence shown here is derived from an EMBL/GenBank/DDBJ whole genome shotgun (WGS) entry which is preliminary data.</text>
</comment>
<feature type="domain" description="Transposase IS66 zinc-finger binding" evidence="3">
    <location>
        <begin position="122"/>
        <end position="164"/>
    </location>
</feature>
<dbReference type="AlphaFoldDB" id="A0A934QJR3"/>
<dbReference type="InterPro" id="IPR024474">
    <property type="entry name" value="Znf_dom_IS66"/>
</dbReference>
<accession>A0A934QJR3</accession>
<dbReference type="InterPro" id="IPR004291">
    <property type="entry name" value="Transposase_IS66_central"/>
</dbReference>
<evidence type="ECO:0000313" key="7">
    <source>
        <dbReference type="Proteomes" id="UP000778970"/>
    </source>
</evidence>
<gene>
    <name evidence="6" type="ORF">CKO21_11195</name>
</gene>
<dbReference type="PANTHER" id="PTHR33678">
    <property type="entry name" value="BLL1576 PROTEIN"/>
    <property type="match status" value="1"/>
</dbReference>
<feature type="region of interest" description="Disordered" evidence="1">
    <location>
        <begin position="79"/>
        <end position="111"/>
    </location>
</feature>
<dbReference type="InterPro" id="IPR039552">
    <property type="entry name" value="IS66_C"/>
</dbReference>
<feature type="domain" description="Transposase IS66 C-terminal" evidence="5">
    <location>
        <begin position="479"/>
        <end position="517"/>
    </location>
</feature>
<feature type="domain" description="Transposase IS66 central" evidence="2">
    <location>
        <begin position="182"/>
        <end position="472"/>
    </location>
</feature>
<dbReference type="PANTHER" id="PTHR33678:SF1">
    <property type="entry name" value="BLL1576 PROTEIN"/>
    <property type="match status" value="1"/>
</dbReference>
<keyword evidence="7" id="KW-1185">Reference proteome</keyword>
<dbReference type="NCBIfam" id="NF033517">
    <property type="entry name" value="transpos_IS66"/>
    <property type="match status" value="1"/>
</dbReference>
<feature type="region of interest" description="Disordered" evidence="1">
    <location>
        <begin position="1"/>
        <end position="23"/>
    </location>
</feature>
<dbReference type="Pfam" id="PF13007">
    <property type="entry name" value="LZ_Tnp_IS66"/>
    <property type="match status" value="1"/>
</dbReference>
<dbReference type="Pfam" id="PF13005">
    <property type="entry name" value="zf-IS66"/>
    <property type="match status" value="1"/>
</dbReference>